<keyword evidence="2" id="KW-1133">Transmembrane helix</keyword>
<dbReference type="RefSeq" id="WP_145189297.1">
    <property type="nucleotide sequence ID" value="NZ_CP036290.1"/>
</dbReference>
<keyword evidence="2" id="KW-0812">Transmembrane</keyword>
<dbReference type="InterPro" id="IPR008984">
    <property type="entry name" value="SMAD_FHA_dom_sf"/>
</dbReference>
<dbReference type="InterPro" id="IPR000253">
    <property type="entry name" value="FHA_dom"/>
</dbReference>
<dbReference type="CDD" id="cd00060">
    <property type="entry name" value="FHA"/>
    <property type="match status" value="1"/>
</dbReference>
<proteinExistence type="predicted"/>
<evidence type="ECO:0000313" key="5">
    <source>
        <dbReference type="Proteomes" id="UP000319342"/>
    </source>
</evidence>
<evidence type="ECO:0000256" key="2">
    <source>
        <dbReference type="SAM" id="Phobius"/>
    </source>
</evidence>
<feature type="region of interest" description="Disordered" evidence="1">
    <location>
        <begin position="109"/>
        <end position="152"/>
    </location>
</feature>
<dbReference type="SMART" id="SM00240">
    <property type="entry name" value="FHA"/>
    <property type="match status" value="1"/>
</dbReference>
<accession>A0A518D2B4</accession>
<dbReference type="EMBL" id="CP036290">
    <property type="protein sequence ID" value="QDU85614.1"/>
    <property type="molecule type" value="Genomic_DNA"/>
</dbReference>
<dbReference type="SUPFAM" id="SSF49879">
    <property type="entry name" value="SMAD/FHA domain"/>
    <property type="match status" value="1"/>
</dbReference>
<evidence type="ECO:0000313" key="4">
    <source>
        <dbReference type="EMBL" id="QDU85614.1"/>
    </source>
</evidence>
<evidence type="ECO:0000259" key="3">
    <source>
        <dbReference type="PROSITE" id="PS50006"/>
    </source>
</evidence>
<dbReference type="Gene3D" id="2.60.200.20">
    <property type="match status" value="1"/>
</dbReference>
<dbReference type="Pfam" id="PF00498">
    <property type="entry name" value="FHA"/>
    <property type="match status" value="1"/>
</dbReference>
<keyword evidence="5" id="KW-1185">Reference proteome</keyword>
<sequence>MIRLVPTEGPGAGRPVQLDDGARIGRLPACELVVVHGSVSRVHARIERRGERWFCVDAGSRNGLFAGGERVAEVELTPGLELLLGEFPLRVEAPASGAAAPAGDVIEDDFEFDLDGPAPPAPQAAAAAPRRAPAQRNDPPADDSPADDSGGFEFEEPAEIQVGSTASKAAAKAAAPAGERSGLSQAQVRSAQFLAEESQARSGLVRGELTQQPAWIQALTYVGVLAFAGALAFGAYVLVS</sequence>
<reference evidence="4 5" key="1">
    <citation type="submission" date="2019-02" db="EMBL/GenBank/DDBJ databases">
        <title>Deep-cultivation of Planctomycetes and their phenomic and genomic characterization uncovers novel biology.</title>
        <authorList>
            <person name="Wiegand S."/>
            <person name="Jogler M."/>
            <person name="Boedeker C."/>
            <person name="Pinto D."/>
            <person name="Vollmers J."/>
            <person name="Rivas-Marin E."/>
            <person name="Kohn T."/>
            <person name="Peeters S.H."/>
            <person name="Heuer A."/>
            <person name="Rast P."/>
            <person name="Oberbeckmann S."/>
            <person name="Bunk B."/>
            <person name="Jeske O."/>
            <person name="Meyerdierks A."/>
            <person name="Storesund J.E."/>
            <person name="Kallscheuer N."/>
            <person name="Luecker S."/>
            <person name="Lage O.M."/>
            <person name="Pohl T."/>
            <person name="Merkel B.J."/>
            <person name="Hornburger P."/>
            <person name="Mueller R.-W."/>
            <person name="Bruemmer F."/>
            <person name="Labrenz M."/>
            <person name="Spormann A.M."/>
            <person name="Op den Camp H."/>
            <person name="Overmann J."/>
            <person name="Amann R."/>
            <person name="Jetten M.S.M."/>
            <person name="Mascher T."/>
            <person name="Medema M.H."/>
            <person name="Devos D.P."/>
            <person name="Kaster A.-K."/>
            <person name="Ovreas L."/>
            <person name="Rohde M."/>
            <person name="Galperin M.Y."/>
            <person name="Jogler C."/>
        </authorList>
    </citation>
    <scope>NUCLEOTIDE SEQUENCE [LARGE SCALE GENOMIC DNA]</scope>
    <source>
        <strain evidence="4 5">Pla163</strain>
    </source>
</reference>
<dbReference type="OrthoDB" id="277679at2"/>
<keyword evidence="2" id="KW-0472">Membrane</keyword>
<name>A0A518D2B4_9BACT</name>
<feature type="domain" description="FHA" evidence="3">
    <location>
        <begin position="22"/>
        <end position="71"/>
    </location>
</feature>
<feature type="compositionally biased region" description="Low complexity" evidence="1">
    <location>
        <begin position="123"/>
        <end position="138"/>
    </location>
</feature>
<organism evidence="4 5">
    <name type="scientific">Rohdeia mirabilis</name>
    <dbReference type="NCBI Taxonomy" id="2528008"/>
    <lineage>
        <taxon>Bacteria</taxon>
        <taxon>Pseudomonadati</taxon>
        <taxon>Planctomycetota</taxon>
        <taxon>Planctomycetia</taxon>
        <taxon>Planctomycetia incertae sedis</taxon>
        <taxon>Rohdeia</taxon>
    </lineage>
</organism>
<evidence type="ECO:0000256" key="1">
    <source>
        <dbReference type="SAM" id="MobiDB-lite"/>
    </source>
</evidence>
<gene>
    <name evidence="4" type="ORF">Pla163_27460</name>
</gene>
<dbReference type="Proteomes" id="UP000319342">
    <property type="component" value="Chromosome"/>
</dbReference>
<dbReference type="PROSITE" id="PS50006">
    <property type="entry name" value="FHA_DOMAIN"/>
    <property type="match status" value="1"/>
</dbReference>
<feature type="transmembrane region" description="Helical" evidence="2">
    <location>
        <begin position="218"/>
        <end position="239"/>
    </location>
</feature>
<protein>
    <submittedName>
        <fullName evidence="4">FHA domain protein</fullName>
    </submittedName>
</protein>
<dbReference type="AlphaFoldDB" id="A0A518D2B4"/>